<dbReference type="PANTHER" id="PTHR14614:SF39">
    <property type="entry name" value="HISTIDINE PROTEIN METHYLTRANSFERASE 1 HOMOLOG"/>
    <property type="match status" value="1"/>
</dbReference>
<feature type="compositionally biased region" description="Low complexity" evidence="10">
    <location>
        <begin position="35"/>
        <end position="47"/>
    </location>
</feature>
<evidence type="ECO:0000256" key="7">
    <source>
        <dbReference type="ARBA" id="ARBA00022691"/>
    </source>
</evidence>
<feature type="compositionally biased region" description="Polar residues" evidence="10">
    <location>
        <begin position="18"/>
        <end position="34"/>
    </location>
</feature>
<dbReference type="InterPro" id="IPR019410">
    <property type="entry name" value="Methyltransf_16"/>
</dbReference>
<dbReference type="EMBL" id="JAWCUI010000003">
    <property type="protein sequence ID" value="KAL1902855.1"/>
    <property type="molecule type" value="Genomic_DNA"/>
</dbReference>
<comment type="subcellular location">
    <subcellularLocation>
        <location evidence="2">Cytoplasm</location>
    </subcellularLocation>
    <subcellularLocation>
        <location evidence="1">Nucleus</location>
    </subcellularLocation>
</comment>
<feature type="region of interest" description="Disordered" evidence="10">
    <location>
        <begin position="1"/>
        <end position="59"/>
    </location>
</feature>
<keyword evidence="8" id="KW-0539">Nucleus</keyword>
<evidence type="ECO:0000313" key="11">
    <source>
        <dbReference type="EMBL" id="KAL1902855.1"/>
    </source>
</evidence>
<dbReference type="InterPro" id="IPR029063">
    <property type="entry name" value="SAM-dependent_MTases_sf"/>
</dbReference>
<evidence type="ECO:0000256" key="8">
    <source>
        <dbReference type="ARBA" id="ARBA00023242"/>
    </source>
</evidence>
<evidence type="ECO:0000256" key="9">
    <source>
        <dbReference type="ARBA" id="ARBA00038126"/>
    </source>
</evidence>
<feature type="region of interest" description="Disordered" evidence="10">
    <location>
        <begin position="127"/>
        <end position="148"/>
    </location>
</feature>
<evidence type="ECO:0000256" key="6">
    <source>
        <dbReference type="ARBA" id="ARBA00022679"/>
    </source>
</evidence>
<evidence type="ECO:0000256" key="2">
    <source>
        <dbReference type="ARBA" id="ARBA00004496"/>
    </source>
</evidence>
<keyword evidence="6" id="KW-0808">Transferase</keyword>
<evidence type="ECO:0000256" key="5">
    <source>
        <dbReference type="ARBA" id="ARBA00022603"/>
    </source>
</evidence>
<dbReference type="EC" id="2.1.1.85" evidence="3"/>
<evidence type="ECO:0000313" key="12">
    <source>
        <dbReference type="Proteomes" id="UP001583186"/>
    </source>
</evidence>
<keyword evidence="4" id="KW-0963">Cytoplasm</keyword>
<evidence type="ECO:0000256" key="4">
    <source>
        <dbReference type="ARBA" id="ARBA00022490"/>
    </source>
</evidence>
<accession>A0ABR3ZR14</accession>
<evidence type="ECO:0000256" key="3">
    <source>
        <dbReference type="ARBA" id="ARBA00012533"/>
    </source>
</evidence>
<protein>
    <recommendedName>
        <fullName evidence="3">protein-histidine N-methyltransferase</fullName>
        <ecNumber evidence="3">2.1.1.85</ecNumber>
    </recommendedName>
</protein>
<evidence type="ECO:0000256" key="1">
    <source>
        <dbReference type="ARBA" id="ARBA00004123"/>
    </source>
</evidence>
<keyword evidence="5" id="KW-0489">Methyltransferase</keyword>
<organism evidence="11 12">
    <name type="scientific">Sporothrix stenoceras</name>
    <dbReference type="NCBI Taxonomy" id="5173"/>
    <lineage>
        <taxon>Eukaryota</taxon>
        <taxon>Fungi</taxon>
        <taxon>Dikarya</taxon>
        <taxon>Ascomycota</taxon>
        <taxon>Pezizomycotina</taxon>
        <taxon>Sordariomycetes</taxon>
        <taxon>Sordariomycetidae</taxon>
        <taxon>Ophiostomatales</taxon>
        <taxon>Ophiostomataceae</taxon>
        <taxon>Sporothrix</taxon>
    </lineage>
</organism>
<gene>
    <name evidence="11" type="ORF">Sste5346_000766</name>
</gene>
<name>A0ABR3ZR14_9PEZI</name>
<sequence length="432" mass="45818">MASFSFSFSGDDIEDDGTTNTPQQPSTSGLQTQDAATATSAAPAASAFPVQGKPQLPPQRHDLKEMLSKLPSKIAYSLLDVTLDSRVDGSGDSVATDASTALREAPFRIRLPRRELWDVKVQLMAEEDGDEGGDSNTNGSGELAPGLGTHDVKTGIYEGGFKSWESSVDLVKVLLQQPSTAADSTSTPSPSDVAGTVLLKDGPAQVIELGCGTALPSLALFHWACATTSSKDGKTQRSHPLSITVADYNPSVLYLVTLPNFLLAWALQQRDASPLLQQALVIDEDGDDDNGELELTDEVKDAFCAYLASADLTLSFLSGGWSAEFVDLLYDTATAADATTTTEKPAAHTLVLGAETIYSPFALETFTITLLSILRREAEATATAVIGAKKLYFGVGGSLDDFVQRMRESGATVNELREEADGVRRGVVQCVL</sequence>
<comment type="similarity">
    <text evidence="9">Belongs to the methyltransferase superfamily. METTL18 family.</text>
</comment>
<dbReference type="Gene3D" id="3.40.50.150">
    <property type="entry name" value="Vaccinia Virus protein VP39"/>
    <property type="match status" value="1"/>
</dbReference>
<keyword evidence="12" id="KW-1185">Reference proteome</keyword>
<comment type="caution">
    <text evidence="11">The sequence shown here is derived from an EMBL/GenBank/DDBJ whole genome shotgun (WGS) entry which is preliminary data.</text>
</comment>
<reference evidence="11 12" key="1">
    <citation type="journal article" date="2024" name="IMA Fungus">
        <title>IMA Genome - F19 : A genome assembly and annotation guide to empower mycologists, including annotated draft genome sequences of Ceratocystis pirilliformis, Diaporthe australafricana, Fusarium ophioides, Paecilomyces lecythidis, and Sporothrix stenoceras.</title>
        <authorList>
            <person name="Aylward J."/>
            <person name="Wilson A.M."/>
            <person name="Visagie C.M."/>
            <person name="Spraker J."/>
            <person name="Barnes I."/>
            <person name="Buitendag C."/>
            <person name="Ceriani C."/>
            <person name="Del Mar Angel L."/>
            <person name="du Plessis D."/>
            <person name="Fuchs T."/>
            <person name="Gasser K."/>
            <person name="Kramer D."/>
            <person name="Li W."/>
            <person name="Munsamy K."/>
            <person name="Piso A."/>
            <person name="Price J.L."/>
            <person name="Sonnekus B."/>
            <person name="Thomas C."/>
            <person name="van der Nest A."/>
            <person name="van Dijk A."/>
            <person name="van Heerden A."/>
            <person name="van Vuuren N."/>
            <person name="Yilmaz N."/>
            <person name="Duong T.A."/>
            <person name="van der Merwe N.A."/>
            <person name="Wingfield M.J."/>
            <person name="Wingfield B.D."/>
        </authorList>
    </citation>
    <scope>NUCLEOTIDE SEQUENCE [LARGE SCALE GENOMIC DNA]</scope>
    <source>
        <strain evidence="11 12">CMW 5346</strain>
    </source>
</reference>
<evidence type="ECO:0000256" key="10">
    <source>
        <dbReference type="SAM" id="MobiDB-lite"/>
    </source>
</evidence>
<dbReference type="Proteomes" id="UP001583186">
    <property type="component" value="Unassembled WGS sequence"/>
</dbReference>
<proteinExistence type="inferred from homology"/>
<keyword evidence="7" id="KW-0949">S-adenosyl-L-methionine</keyword>
<dbReference type="PANTHER" id="PTHR14614">
    <property type="entry name" value="HEPATOCELLULAR CARCINOMA-ASSOCIATED ANTIGEN"/>
    <property type="match status" value="1"/>
</dbReference>